<accession>A0AA85KA76</accession>
<dbReference type="AlphaFoldDB" id="A0AA85KA76"/>
<sequence>MAPRTTSLHTNSDVQTPSPTSFSFINSCVADAQINLGYGDILSQFVVSRDLFTILLINARSLINEVSELRTLLLVAKPTVALITESWCSSSVLDVHI</sequence>
<dbReference type="WBParaSite" id="TREG1_64900.1">
    <property type="protein sequence ID" value="TREG1_64900.1"/>
    <property type="gene ID" value="TREG1_64900"/>
</dbReference>
<proteinExistence type="predicted"/>
<dbReference type="Proteomes" id="UP000050795">
    <property type="component" value="Unassembled WGS sequence"/>
</dbReference>
<name>A0AA85KA76_TRIRE</name>
<reference evidence="2" key="2">
    <citation type="submission" date="2023-11" db="UniProtKB">
        <authorList>
            <consortium name="WormBaseParasite"/>
        </authorList>
    </citation>
    <scope>IDENTIFICATION</scope>
</reference>
<reference evidence="1" key="1">
    <citation type="submission" date="2022-06" db="EMBL/GenBank/DDBJ databases">
        <authorList>
            <person name="Berger JAMES D."/>
            <person name="Berger JAMES D."/>
        </authorList>
    </citation>
    <scope>NUCLEOTIDE SEQUENCE [LARGE SCALE GENOMIC DNA]</scope>
</reference>
<keyword evidence="1" id="KW-1185">Reference proteome</keyword>
<protein>
    <submittedName>
        <fullName evidence="2">Uncharacterized protein</fullName>
    </submittedName>
</protein>
<evidence type="ECO:0000313" key="1">
    <source>
        <dbReference type="Proteomes" id="UP000050795"/>
    </source>
</evidence>
<evidence type="ECO:0000313" key="2">
    <source>
        <dbReference type="WBParaSite" id="TREG1_64900.1"/>
    </source>
</evidence>
<organism evidence="1 2">
    <name type="scientific">Trichobilharzia regenti</name>
    <name type="common">Nasal bird schistosome</name>
    <dbReference type="NCBI Taxonomy" id="157069"/>
    <lineage>
        <taxon>Eukaryota</taxon>
        <taxon>Metazoa</taxon>
        <taxon>Spiralia</taxon>
        <taxon>Lophotrochozoa</taxon>
        <taxon>Platyhelminthes</taxon>
        <taxon>Trematoda</taxon>
        <taxon>Digenea</taxon>
        <taxon>Strigeidida</taxon>
        <taxon>Schistosomatoidea</taxon>
        <taxon>Schistosomatidae</taxon>
        <taxon>Trichobilharzia</taxon>
    </lineage>
</organism>